<dbReference type="PROSITE" id="PS00070">
    <property type="entry name" value="ALDEHYDE_DEHYDR_CYS"/>
    <property type="match status" value="1"/>
</dbReference>
<dbReference type="PROSITE" id="PS00687">
    <property type="entry name" value="ALDEHYDE_DEHYDR_GLU"/>
    <property type="match status" value="1"/>
</dbReference>
<dbReference type="GO" id="GO:0004029">
    <property type="term" value="F:aldehyde dehydrogenase (NAD+) activity"/>
    <property type="evidence" value="ECO:0007669"/>
    <property type="project" value="TreeGrafter"/>
</dbReference>
<dbReference type="STRING" id="4846.A0A367KI36"/>
<protein>
    <recommendedName>
        <fullName evidence="4">Aldehyde dehydrogenase</fullName>
    </recommendedName>
</protein>
<feature type="active site" evidence="5 6">
    <location>
        <position position="220"/>
    </location>
</feature>
<evidence type="ECO:0000259" key="8">
    <source>
        <dbReference type="Pfam" id="PF00171"/>
    </source>
</evidence>
<comment type="similarity">
    <text evidence="1 4 7">Belongs to the aldehyde dehydrogenase family.</text>
</comment>
<keyword evidence="2 4" id="KW-0560">Oxidoreductase</keyword>
<organism evidence="9 10">
    <name type="scientific">Rhizopus stolonifer</name>
    <name type="common">Rhizopus nigricans</name>
    <dbReference type="NCBI Taxonomy" id="4846"/>
    <lineage>
        <taxon>Eukaryota</taxon>
        <taxon>Fungi</taxon>
        <taxon>Fungi incertae sedis</taxon>
        <taxon>Mucoromycota</taxon>
        <taxon>Mucoromycotina</taxon>
        <taxon>Mucoromycetes</taxon>
        <taxon>Mucorales</taxon>
        <taxon>Mucorineae</taxon>
        <taxon>Rhizopodaceae</taxon>
        <taxon>Rhizopus</taxon>
    </lineage>
</organism>
<evidence type="ECO:0000256" key="6">
    <source>
        <dbReference type="PROSITE-ProRule" id="PRU10007"/>
    </source>
</evidence>
<feature type="active site" evidence="5">
    <location>
        <position position="254"/>
    </location>
</feature>
<evidence type="ECO:0000256" key="5">
    <source>
        <dbReference type="PIRSR" id="PIRSR036492-1"/>
    </source>
</evidence>
<dbReference type="Pfam" id="PF00171">
    <property type="entry name" value="Aldedh"/>
    <property type="match status" value="1"/>
</dbReference>
<dbReference type="Proteomes" id="UP000253551">
    <property type="component" value="Unassembled WGS sequence"/>
</dbReference>
<dbReference type="GO" id="GO:0006081">
    <property type="term" value="P:aldehyde metabolic process"/>
    <property type="evidence" value="ECO:0007669"/>
    <property type="project" value="InterPro"/>
</dbReference>
<dbReference type="FunFam" id="3.40.309.10:FF:000003">
    <property type="entry name" value="Aldehyde dehydrogenase"/>
    <property type="match status" value="1"/>
</dbReference>
<dbReference type="InterPro" id="IPR029510">
    <property type="entry name" value="Ald_DH_CS_GLU"/>
</dbReference>
<dbReference type="AlphaFoldDB" id="A0A367KI36"/>
<evidence type="ECO:0000256" key="3">
    <source>
        <dbReference type="ARBA" id="ARBA00023027"/>
    </source>
</evidence>
<name>A0A367KI36_RHIST</name>
<dbReference type="InterPro" id="IPR016163">
    <property type="entry name" value="Ald_DH_C"/>
</dbReference>
<evidence type="ECO:0000313" key="9">
    <source>
        <dbReference type="EMBL" id="RCI01893.1"/>
    </source>
</evidence>
<keyword evidence="3" id="KW-0520">NAD</keyword>
<gene>
    <name evidence="9" type="primary">ALDH3B2_4</name>
    <name evidence="9" type="ORF">CU098_008737</name>
</gene>
<dbReference type="InterPro" id="IPR015590">
    <property type="entry name" value="Aldehyde_DH_dom"/>
</dbReference>
<sequence>MSSADLLQYTSFESIEDYVSHARQIFLTGKPRDMNRRKQQIQQLYNLVHDNEQKLCEALVKDMNRPQTEALTGDIAPVLDECLYFLDNLDKLAQDEKIKPRSGINSLAKVVVRRDPLGVVLILGSWNYPLSLVPLVGAIAAGNTVILKLSEVSVHTAALITKLFPKYMDTSCYRIVNGGVPETTELLKYKFDHIFYTGNHTVAKIIMTAAAKHLTPVTLELGGKSPAVILDDTDIQLTANRIAWGKFYNAGQICIAVDYVLCPQSKLDAFVSAFKNTLEQWYGSDPQQSKDYGRIVSERHAQRISDILTQRQSGDIVIGGQVDIQDRYIAPTLVVNVKPNDPSLMRDEIFGPVLPVITYNHLDEVIGLINQKNPPLALYIFSQKEKLAEKVLKNTQSGGVCINDCLTHQAEYAVPFGGVGTSGMGNYHGIKSYQTFTHERSMLIKKQAMEKANNVRYPPYTERKYDVLRLILVKHPFLLKLKAYKSPLKLLLSLIALLVFYLKRK</sequence>
<evidence type="ECO:0000313" key="10">
    <source>
        <dbReference type="Proteomes" id="UP000253551"/>
    </source>
</evidence>
<dbReference type="OrthoDB" id="440325at2759"/>
<evidence type="ECO:0000256" key="7">
    <source>
        <dbReference type="RuleBase" id="RU003345"/>
    </source>
</evidence>
<accession>A0A367KI36</accession>
<dbReference type="Gene3D" id="3.40.309.10">
    <property type="entry name" value="Aldehyde Dehydrogenase, Chain A, domain 2"/>
    <property type="match status" value="1"/>
</dbReference>
<dbReference type="PANTHER" id="PTHR43570">
    <property type="entry name" value="ALDEHYDE DEHYDROGENASE"/>
    <property type="match status" value="1"/>
</dbReference>
<dbReference type="PANTHER" id="PTHR43570:SF16">
    <property type="entry name" value="ALDEHYDE DEHYDROGENASE TYPE III, ISOFORM Q"/>
    <property type="match status" value="1"/>
</dbReference>
<feature type="domain" description="Aldehyde dehydrogenase" evidence="8">
    <location>
        <begin position="13"/>
        <end position="440"/>
    </location>
</feature>
<dbReference type="InterPro" id="IPR016162">
    <property type="entry name" value="Ald_DH_N"/>
</dbReference>
<keyword evidence="10" id="KW-1185">Reference proteome</keyword>
<dbReference type="InterPro" id="IPR016161">
    <property type="entry name" value="Ald_DH/histidinol_DH"/>
</dbReference>
<evidence type="ECO:0000256" key="1">
    <source>
        <dbReference type="ARBA" id="ARBA00009986"/>
    </source>
</evidence>
<dbReference type="Gene3D" id="3.40.605.10">
    <property type="entry name" value="Aldehyde Dehydrogenase, Chain A, domain 1"/>
    <property type="match status" value="1"/>
</dbReference>
<dbReference type="FunFam" id="3.40.605.10:FF:000004">
    <property type="entry name" value="Aldehyde dehydrogenase"/>
    <property type="match status" value="1"/>
</dbReference>
<dbReference type="InterPro" id="IPR016160">
    <property type="entry name" value="Ald_DH_CS_CYS"/>
</dbReference>
<evidence type="ECO:0000256" key="2">
    <source>
        <dbReference type="ARBA" id="ARBA00023002"/>
    </source>
</evidence>
<proteinExistence type="inferred from homology"/>
<reference evidence="9 10" key="1">
    <citation type="journal article" date="2018" name="G3 (Bethesda)">
        <title>Phylogenetic and Phylogenomic Definition of Rhizopus Species.</title>
        <authorList>
            <person name="Gryganskyi A.P."/>
            <person name="Golan J."/>
            <person name="Dolatabadi S."/>
            <person name="Mondo S."/>
            <person name="Robb S."/>
            <person name="Idnurm A."/>
            <person name="Muszewska A."/>
            <person name="Steczkiewicz K."/>
            <person name="Masonjones S."/>
            <person name="Liao H.L."/>
            <person name="Gajdeczka M.T."/>
            <person name="Anike F."/>
            <person name="Vuek A."/>
            <person name="Anishchenko I.M."/>
            <person name="Voigt K."/>
            <person name="de Hoog G.S."/>
            <person name="Smith M.E."/>
            <person name="Heitman J."/>
            <person name="Vilgalys R."/>
            <person name="Stajich J.E."/>
        </authorList>
    </citation>
    <scope>NUCLEOTIDE SEQUENCE [LARGE SCALE GENOMIC DNA]</scope>
    <source>
        <strain evidence="9 10">LSU 92-RS-03</strain>
    </source>
</reference>
<dbReference type="GO" id="GO:0005737">
    <property type="term" value="C:cytoplasm"/>
    <property type="evidence" value="ECO:0007669"/>
    <property type="project" value="TreeGrafter"/>
</dbReference>
<evidence type="ECO:0000256" key="4">
    <source>
        <dbReference type="PIRNR" id="PIRNR036492"/>
    </source>
</evidence>
<dbReference type="PIRSF" id="PIRSF036492">
    <property type="entry name" value="ALDH"/>
    <property type="match status" value="1"/>
</dbReference>
<comment type="caution">
    <text evidence="9">The sequence shown here is derived from an EMBL/GenBank/DDBJ whole genome shotgun (WGS) entry which is preliminary data.</text>
</comment>
<dbReference type="InterPro" id="IPR012394">
    <property type="entry name" value="Aldehyde_DH_NAD(P)"/>
</dbReference>
<dbReference type="SUPFAM" id="SSF53720">
    <property type="entry name" value="ALDH-like"/>
    <property type="match status" value="1"/>
</dbReference>
<dbReference type="EMBL" id="PJQM01001620">
    <property type="protein sequence ID" value="RCI01893.1"/>
    <property type="molecule type" value="Genomic_DNA"/>
</dbReference>